<proteinExistence type="predicted"/>
<dbReference type="Proteomes" id="UP000053260">
    <property type="component" value="Unassembled WGS sequence"/>
</dbReference>
<evidence type="ECO:0000313" key="1">
    <source>
        <dbReference type="EMBL" id="KUO21356.1"/>
    </source>
</evidence>
<accession>A0A101V2M4</accession>
<reference evidence="1 2" key="1">
    <citation type="submission" date="2015-10" db="EMBL/GenBank/DDBJ databases">
        <title>Draft genome sequence of Streptomyces sp. RV15, isolated from a marine sponge.</title>
        <authorList>
            <person name="Ruckert C."/>
            <person name="Abdelmohsen U.R."/>
            <person name="Winkler A."/>
            <person name="Hentschel U."/>
            <person name="Kalinowski J."/>
            <person name="Kampfer P."/>
            <person name="Glaeser S."/>
        </authorList>
    </citation>
    <scope>NUCLEOTIDE SEQUENCE [LARGE SCALE GENOMIC DNA]</scope>
    <source>
        <strain evidence="1 2">RV15</strain>
    </source>
</reference>
<comment type="caution">
    <text evidence="1">The sequence shown here is derived from an EMBL/GenBank/DDBJ whole genome shotgun (WGS) entry which is preliminary data.</text>
</comment>
<dbReference type="OrthoDB" id="3874071at2"/>
<dbReference type="AlphaFoldDB" id="A0A101V2M4"/>
<dbReference type="STRING" id="909626.AQJ91_09980"/>
<dbReference type="InterPro" id="IPR047676">
    <property type="entry name" value="FxLYD_dom"/>
</dbReference>
<gene>
    <name evidence="1" type="ORF">AQJ91_09980</name>
</gene>
<name>A0A101V2M4_9ACTN</name>
<sequence length="140" mass="14604">MAVTLTLPLTLTLTSCTDEETPSSVASRAESAFESATAEAGRRLDEIKGGVDAKDEVTLGDPTTNGGDRTSVEITASNTTDSTKSFAVQVDFTDQDGNWLDTVVVTVPDVATGESAKATARSTRALSGEVEAEVARAVRY</sequence>
<evidence type="ECO:0000313" key="2">
    <source>
        <dbReference type="Proteomes" id="UP000053260"/>
    </source>
</evidence>
<dbReference type="NCBIfam" id="NF038353">
    <property type="entry name" value="FxLYD_dom"/>
    <property type="match status" value="1"/>
</dbReference>
<dbReference type="EMBL" id="LMXB01000025">
    <property type="protein sequence ID" value="KUO21356.1"/>
    <property type="molecule type" value="Genomic_DNA"/>
</dbReference>
<keyword evidence="2" id="KW-1185">Reference proteome</keyword>
<protein>
    <submittedName>
        <fullName evidence="1">Uncharacterized protein</fullName>
    </submittedName>
</protein>
<organism evidence="1 2">
    <name type="scientific">Streptomyces dysideae</name>
    <dbReference type="NCBI Taxonomy" id="909626"/>
    <lineage>
        <taxon>Bacteria</taxon>
        <taxon>Bacillati</taxon>
        <taxon>Actinomycetota</taxon>
        <taxon>Actinomycetes</taxon>
        <taxon>Kitasatosporales</taxon>
        <taxon>Streptomycetaceae</taxon>
        <taxon>Streptomyces</taxon>
    </lineage>
</organism>